<dbReference type="AlphaFoldDB" id="A0A6L6QLS2"/>
<dbReference type="CDD" id="cd01830">
    <property type="entry name" value="XynE_like"/>
    <property type="match status" value="1"/>
</dbReference>
<evidence type="ECO:0000256" key="1">
    <source>
        <dbReference type="SAM" id="SignalP"/>
    </source>
</evidence>
<evidence type="ECO:0000313" key="3">
    <source>
        <dbReference type="EMBL" id="MTW12553.1"/>
    </source>
</evidence>
<reference evidence="3 4" key="1">
    <citation type="submission" date="2019-11" db="EMBL/GenBank/DDBJ databases">
        <title>Type strains purchased from KCTC, JCM and DSMZ.</title>
        <authorList>
            <person name="Lu H."/>
        </authorList>
    </citation>
    <scope>NUCLEOTIDE SEQUENCE [LARGE SCALE GENOMIC DNA]</scope>
    <source>
        <strain evidence="3 4">JCM 31587</strain>
    </source>
</reference>
<dbReference type="EMBL" id="WNKX01000014">
    <property type="protein sequence ID" value="MTW12553.1"/>
    <property type="molecule type" value="Genomic_DNA"/>
</dbReference>
<gene>
    <name evidence="3" type="ORF">GM658_18245</name>
</gene>
<evidence type="ECO:0000313" key="4">
    <source>
        <dbReference type="Proteomes" id="UP000472320"/>
    </source>
</evidence>
<dbReference type="Gene3D" id="3.40.50.1110">
    <property type="entry name" value="SGNH hydrolase"/>
    <property type="match status" value="1"/>
</dbReference>
<accession>A0A6L6QLS2</accession>
<dbReference type="SUPFAM" id="SSF52266">
    <property type="entry name" value="SGNH hydrolase"/>
    <property type="match status" value="1"/>
</dbReference>
<dbReference type="PANTHER" id="PTHR43784">
    <property type="entry name" value="GDSL-LIKE LIPASE/ACYLHYDROLASE, PUTATIVE (AFU_ORTHOLOGUE AFUA_2G00820)-RELATED"/>
    <property type="match status" value="1"/>
</dbReference>
<sequence length="406" mass="43152">MKRLIFSLAAMLAAGAVHATDWRTTWYAAPMPSWGAEFPLPTMMPATFEAQTVRQVIRTSTGGERIRVSFSNRYGKTPLVIGAARVAITFDDPSRAASARQADSGMPLTFSGQPNITVAAGQAVTSDAAALPVAARQRLSVSAWLPERTPLSTFHWGAQQTAFVAPGNQVDSIGLTGAQKITGRAFLSAVQVDGPGRRTIVTLGDSITDGNGSTPDRNRRWPDQLAEHLADVAIVNAGISGARLLADGMGEKAMARFEQDVLSQPGVDTVIVLLGINDIGWPGSAFAADEAPAATSAMIAGFRSLIAAAHGRQVRIAGGTLLPFEGALQGTPYSGHYSPSKDKVRRELNEWIRSSGEFDAVIDFDLLLRDPDHPSRLRRDFDSGDHLHPGDAGYAEMARAAALIAK</sequence>
<dbReference type="InterPro" id="IPR013830">
    <property type="entry name" value="SGNH_hydro"/>
</dbReference>
<keyword evidence="4" id="KW-1185">Reference proteome</keyword>
<comment type="caution">
    <text evidence="3">The sequence shown here is derived from an EMBL/GenBank/DDBJ whole genome shotgun (WGS) entry which is preliminary data.</text>
</comment>
<dbReference type="GO" id="GO:0016788">
    <property type="term" value="F:hydrolase activity, acting on ester bonds"/>
    <property type="evidence" value="ECO:0007669"/>
    <property type="project" value="UniProtKB-ARBA"/>
</dbReference>
<keyword evidence="3" id="KW-0378">Hydrolase</keyword>
<name>A0A6L6QLS2_9BURK</name>
<dbReference type="InterPro" id="IPR036514">
    <property type="entry name" value="SGNH_hydro_sf"/>
</dbReference>
<organism evidence="3 4">
    <name type="scientific">Massilia eburnea</name>
    <dbReference type="NCBI Taxonomy" id="1776165"/>
    <lineage>
        <taxon>Bacteria</taxon>
        <taxon>Pseudomonadati</taxon>
        <taxon>Pseudomonadota</taxon>
        <taxon>Betaproteobacteria</taxon>
        <taxon>Burkholderiales</taxon>
        <taxon>Oxalobacteraceae</taxon>
        <taxon>Telluria group</taxon>
        <taxon>Massilia</taxon>
    </lineage>
</organism>
<dbReference type="PANTHER" id="PTHR43784:SF2">
    <property type="entry name" value="GDSL-LIKE LIPASE_ACYLHYDROLASE, PUTATIVE (AFU_ORTHOLOGUE AFUA_2G00820)-RELATED"/>
    <property type="match status" value="1"/>
</dbReference>
<dbReference type="RefSeq" id="WP_155455483.1">
    <property type="nucleotide sequence ID" value="NZ_WNKX01000014.1"/>
</dbReference>
<feature type="chain" id="PRO_5026884259" evidence="1">
    <location>
        <begin position="20"/>
        <end position="406"/>
    </location>
</feature>
<keyword evidence="1" id="KW-0732">Signal</keyword>
<dbReference type="OrthoDB" id="1828825at2"/>
<proteinExistence type="predicted"/>
<dbReference type="Proteomes" id="UP000472320">
    <property type="component" value="Unassembled WGS sequence"/>
</dbReference>
<feature type="signal peptide" evidence="1">
    <location>
        <begin position="1"/>
        <end position="19"/>
    </location>
</feature>
<feature type="domain" description="SGNH hydrolase-type esterase" evidence="2">
    <location>
        <begin position="203"/>
        <end position="395"/>
    </location>
</feature>
<dbReference type="Pfam" id="PF13472">
    <property type="entry name" value="Lipase_GDSL_2"/>
    <property type="match status" value="1"/>
</dbReference>
<evidence type="ECO:0000259" key="2">
    <source>
        <dbReference type="Pfam" id="PF13472"/>
    </source>
</evidence>
<protein>
    <submittedName>
        <fullName evidence="3">SGNH/GDSL hydrolase family protein</fullName>
    </submittedName>
</protein>
<dbReference type="InterPro" id="IPR053140">
    <property type="entry name" value="GDSL_Rv0518-like"/>
</dbReference>